<organism evidence="2 3">
    <name type="scientific">Actinocatenispora thailandica</name>
    <dbReference type="NCBI Taxonomy" id="227318"/>
    <lineage>
        <taxon>Bacteria</taxon>
        <taxon>Bacillati</taxon>
        <taxon>Actinomycetota</taxon>
        <taxon>Actinomycetes</taxon>
        <taxon>Micromonosporales</taxon>
        <taxon>Micromonosporaceae</taxon>
        <taxon>Actinocatenispora</taxon>
    </lineage>
</organism>
<dbReference type="InterPro" id="IPR051797">
    <property type="entry name" value="TrmB-like"/>
</dbReference>
<protein>
    <submittedName>
        <fullName evidence="2">Transcriptional regulator</fullName>
    </submittedName>
</protein>
<dbReference type="SUPFAM" id="SSF46894">
    <property type="entry name" value="C-terminal effector domain of the bipartite response regulators"/>
    <property type="match status" value="1"/>
</dbReference>
<dbReference type="Gene3D" id="1.10.10.10">
    <property type="entry name" value="Winged helix-like DNA-binding domain superfamily/Winged helix DNA-binding domain"/>
    <property type="match status" value="1"/>
</dbReference>
<reference evidence="2 3" key="1">
    <citation type="submission" date="2020-08" db="EMBL/GenBank/DDBJ databases">
        <title>Whole genome shotgun sequence of Actinocatenispora thailandica NBRC 105041.</title>
        <authorList>
            <person name="Komaki H."/>
            <person name="Tamura T."/>
        </authorList>
    </citation>
    <scope>NUCLEOTIDE SEQUENCE [LARGE SCALE GENOMIC DNA]</scope>
    <source>
        <strain evidence="2 3">NBRC 105041</strain>
    </source>
</reference>
<evidence type="ECO:0000313" key="2">
    <source>
        <dbReference type="EMBL" id="BCJ34690.1"/>
    </source>
</evidence>
<dbReference type="InterPro" id="IPR016032">
    <property type="entry name" value="Sig_transdc_resp-reg_C-effctor"/>
</dbReference>
<proteinExistence type="predicted"/>
<dbReference type="AlphaFoldDB" id="A0A7R7DMY0"/>
<dbReference type="Proteomes" id="UP000611640">
    <property type="component" value="Chromosome"/>
</dbReference>
<name>A0A7R7DMY0_9ACTN</name>
<dbReference type="EMBL" id="AP023355">
    <property type="protein sequence ID" value="BCJ34690.1"/>
    <property type="molecule type" value="Genomic_DNA"/>
</dbReference>
<dbReference type="GO" id="GO:0006355">
    <property type="term" value="P:regulation of DNA-templated transcription"/>
    <property type="evidence" value="ECO:0007669"/>
    <property type="project" value="InterPro"/>
</dbReference>
<dbReference type="PANTHER" id="PTHR34293:SF1">
    <property type="entry name" value="HTH-TYPE TRANSCRIPTIONAL REGULATOR TRMBL2"/>
    <property type="match status" value="1"/>
</dbReference>
<dbReference type="RefSeq" id="WP_203961389.1">
    <property type="nucleotide sequence ID" value="NZ_AP023355.1"/>
</dbReference>
<dbReference type="CDD" id="cd06170">
    <property type="entry name" value="LuxR_C_like"/>
    <property type="match status" value="1"/>
</dbReference>
<dbReference type="PRINTS" id="PR00038">
    <property type="entry name" value="HTHLUXR"/>
</dbReference>
<evidence type="ECO:0000313" key="3">
    <source>
        <dbReference type="Proteomes" id="UP000611640"/>
    </source>
</evidence>
<dbReference type="Pfam" id="PF00196">
    <property type="entry name" value="GerE"/>
    <property type="match status" value="1"/>
</dbReference>
<accession>A0A7R7DMY0</accession>
<feature type="domain" description="HTH luxR-type" evidence="1">
    <location>
        <begin position="249"/>
        <end position="314"/>
    </location>
</feature>
<dbReference type="PANTHER" id="PTHR34293">
    <property type="entry name" value="HTH-TYPE TRANSCRIPTIONAL REGULATOR TRMBL2"/>
    <property type="match status" value="1"/>
</dbReference>
<dbReference type="InterPro" id="IPR000792">
    <property type="entry name" value="Tscrpt_reg_LuxR_C"/>
</dbReference>
<dbReference type="GO" id="GO:0003677">
    <property type="term" value="F:DNA binding"/>
    <property type="evidence" value="ECO:0007669"/>
    <property type="project" value="InterPro"/>
</dbReference>
<dbReference type="InterPro" id="IPR036388">
    <property type="entry name" value="WH-like_DNA-bd_sf"/>
</dbReference>
<dbReference type="SMART" id="SM00421">
    <property type="entry name" value="HTH_LUXR"/>
    <property type="match status" value="1"/>
</dbReference>
<gene>
    <name evidence="2" type="ORF">Athai_21930</name>
</gene>
<keyword evidence="3" id="KW-1185">Reference proteome</keyword>
<evidence type="ECO:0000259" key="1">
    <source>
        <dbReference type="PROSITE" id="PS50043"/>
    </source>
</evidence>
<dbReference type="PROSITE" id="PS50043">
    <property type="entry name" value="HTH_LUXR_2"/>
    <property type="match status" value="1"/>
</dbReference>
<dbReference type="KEGG" id="atl:Athai_21930"/>
<sequence length="316" mass="34270">MFETLGLSTAAEQLYLELLERPGARPDALTRSDRDPDAVGAAIGELREAGLLLPGPGCTAVAPDVAVELLAHRQEELLRRARAAVEPLLLRYRQVGSPDPVELVAGSEQVSLRYEQLVRCARKEILGFDKPPYVVPVRDLGMELASLGQRVRYRAVYARPALTVPGRLSDVDTLKSAGEQARILPDLPFKLLIVDRRWAMVPVSEGTEVERAMVVRPCSLLDALVATFDSYWQRAVPFGDAGRAGSTGDDPAPGDLSEADRQVLALLATGLTDERIAAHLGLGLRTVQRRVRGLMDRLGAGNRFQAGLQAARTGLL</sequence>